<reference evidence="5" key="2">
    <citation type="submission" date="2022-08" db="EMBL/GenBank/DDBJ databases">
        <title>Genome sequencing of human pathogens.</title>
        <authorList>
            <person name="Cao X."/>
        </authorList>
    </citation>
    <scope>NUCLEOTIDE SEQUENCE</scope>
    <source>
        <strain evidence="5">EC16126</strain>
    </source>
</reference>
<evidence type="ECO:0000256" key="2">
    <source>
        <dbReference type="ARBA" id="ARBA00023015"/>
    </source>
</evidence>
<dbReference type="GO" id="GO:0060567">
    <property type="term" value="P:negative regulation of termination of DNA-templated transcription"/>
    <property type="evidence" value="ECO:0007669"/>
    <property type="project" value="InterPro"/>
</dbReference>
<organism evidence="6 7">
    <name type="scientific">Escherichia coli</name>
    <dbReference type="NCBI Taxonomy" id="562"/>
    <lineage>
        <taxon>Bacteria</taxon>
        <taxon>Pseudomonadati</taxon>
        <taxon>Pseudomonadota</taxon>
        <taxon>Gammaproteobacteria</taxon>
        <taxon>Enterobacterales</taxon>
        <taxon>Enterobacteriaceae</taxon>
        <taxon>Escherichia</taxon>
    </lineage>
</organism>
<gene>
    <name evidence="6" type="ORF">DIV22_11055</name>
    <name evidence="5" type="ORF">NY836_13935</name>
</gene>
<dbReference type="GO" id="GO:0003677">
    <property type="term" value="F:DNA binding"/>
    <property type="evidence" value="ECO:0007669"/>
    <property type="project" value="UniProtKB-KW"/>
</dbReference>
<evidence type="ECO:0000256" key="4">
    <source>
        <dbReference type="ARBA" id="ARBA00023163"/>
    </source>
</evidence>
<sequence length="140" mass="15424">MRDIRLVLERWGGWAASEGCSVYYPPVSAGFKNLLPATQAGRLKCSDNDGLIISSAMNCLKKKDPYLCTLLEWHYIQAMPVRAMGVKLGVSHTQVLKRLQAAEGFIDGCLAMLDVVLEMDQAVQSKPKAIRTLRRSCPAA</sequence>
<dbReference type="Proteomes" id="UP001211064">
    <property type="component" value="Unassembled WGS sequence"/>
</dbReference>
<proteinExistence type="inferred from homology"/>
<name>A0A0V9G390_ECOLX</name>
<reference evidence="6 7" key="1">
    <citation type="submission" date="2018-05" db="EMBL/GenBank/DDBJ databases">
        <title>Genomic sequencing of EHEC O26 New European Clone.</title>
        <authorList>
            <person name="Karnisova L."/>
            <person name="Nunvar J."/>
            <person name="Marejkova M."/>
            <person name="Mellmann A."/>
            <person name="Drevinek P."/>
            <person name="Blahova K."/>
            <person name="Bielaszewska M."/>
        </authorList>
    </citation>
    <scope>NUCLEOTIDE SEQUENCE [LARGE SCALE GENOMIC DNA]</scope>
    <source>
        <strain evidence="6 7">14-391</strain>
    </source>
</reference>
<protein>
    <submittedName>
        <fullName evidence="6">Antitermination protein</fullName>
    </submittedName>
    <submittedName>
        <fullName evidence="5">Antiterminator Q family protein</fullName>
    </submittedName>
</protein>
<dbReference type="AlphaFoldDB" id="A0A0V9G390"/>
<dbReference type="InterPro" id="IPR010534">
    <property type="entry name" value="Phage_933W_GpQ"/>
</dbReference>
<evidence type="ECO:0000313" key="6">
    <source>
        <dbReference type="EMBL" id="PZZ69285.1"/>
    </source>
</evidence>
<dbReference type="RefSeq" id="WP_001551497.1">
    <property type="nucleotide sequence ID" value="NZ_AP022003.1"/>
</dbReference>
<accession>A0A0V9G390</accession>
<evidence type="ECO:0000313" key="7">
    <source>
        <dbReference type="Proteomes" id="UP000248865"/>
    </source>
</evidence>
<comment type="caution">
    <text evidence="6">The sequence shown here is derived from an EMBL/GenBank/DDBJ whole genome shotgun (WGS) entry which is preliminary data.</text>
</comment>
<dbReference type="Pfam" id="PF06530">
    <property type="entry name" value="Phage_antitermQ"/>
    <property type="match status" value="1"/>
</dbReference>
<comment type="similarity">
    <text evidence="1">Belongs to the phage antitermination Q type 1 family.</text>
</comment>
<evidence type="ECO:0000256" key="3">
    <source>
        <dbReference type="ARBA" id="ARBA00023125"/>
    </source>
</evidence>
<keyword evidence="2" id="KW-0805">Transcription regulation</keyword>
<dbReference type="Proteomes" id="UP000248865">
    <property type="component" value="Unassembled WGS sequence"/>
</dbReference>
<evidence type="ECO:0000313" key="5">
    <source>
        <dbReference type="EMBL" id="MDA4178481.1"/>
    </source>
</evidence>
<keyword evidence="4" id="KW-0804">Transcription</keyword>
<evidence type="ECO:0000256" key="1">
    <source>
        <dbReference type="ARBA" id="ARBA00010234"/>
    </source>
</evidence>
<dbReference type="EMBL" id="JANWOR010000371">
    <property type="protein sequence ID" value="MDA4178481.1"/>
    <property type="molecule type" value="Genomic_DNA"/>
</dbReference>
<dbReference type="EMBL" id="QFSS01000044">
    <property type="protein sequence ID" value="PZZ69285.1"/>
    <property type="molecule type" value="Genomic_DNA"/>
</dbReference>
<keyword evidence="3" id="KW-0238">DNA-binding</keyword>